<sequence length="37" mass="4561">MLLGLQWVCTVWNTRVRTLVRLIIELERYWLDIEDVD</sequence>
<evidence type="ECO:0000313" key="1">
    <source>
        <dbReference type="EMBL" id="CCX07658.1"/>
    </source>
</evidence>
<proteinExistence type="predicted"/>
<gene>
    <name evidence="1" type="ORF">PCON_07247</name>
</gene>
<keyword evidence="2" id="KW-1185">Reference proteome</keyword>
<protein>
    <submittedName>
        <fullName evidence="1">Uncharacterized protein</fullName>
    </submittedName>
</protein>
<dbReference type="Proteomes" id="UP000018144">
    <property type="component" value="Unassembled WGS sequence"/>
</dbReference>
<dbReference type="EMBL" id="HF935360">
    <property type="protein sequence ID" value="CCX07658.1"/>
    <property type="molecule type" value="Genomic_DNA"/>
</dbReference>
<accession>U4L0C4</accession>
<organism evidence="1 2">
    <name type="scientific">Pyronema omphalodes (strain CBS 100304)</name>
    <name type="common">Pyronema confluens</name>
    <dbReference type="NCBI Taxonomy" id="1076935"/>
    <lineage>
        <taxon>Eukaryota</taxon>
        <taxon>Fungi</taxon>
        <taxon>Dikarya</taxon>
        <taxon>Ascomycota</taxon>
        <taxon>Pezizomycotina</taxon>
        <taxon>Pezizomycetes</taxon>
        <taxon>Pezizales</taxon>
        <taxon>Pyronemataceae</taxon>
        <taxon>Pyronema</taxon>
    </lineage>
</organism>
<name>U4L0C4_PYROM</name>
<evidence type="ECO:0000313" key="2">
    <source>
        <dbReference type="Proteomes" id="UP000018144"/>
    </source>
</evidence>
<reference evidence="1 2" key="1">
    <citation type="journal article" date="2013" name="PLoS Genet.">
        <title>The genome and development-dependent transcriptomes of Pyronema confluens: a window into fungal evolution.</title>
        <authorList>
            <person name="Traeger S."/>
            <person name="Altegoer F."/>
            <person name="Freitag M."/>
            <person name="Gabaldon T."/>
            <person name="Kempken F."/>
            <person name="Kumar A."/>
            <person name="Marcet-Houben M."/>
            <person name="Poggeler S."/>
            <person name="Stajich J.E."/>
            <person name="Nowrousian M."/>
        </authorList>
    </citation>
    <scope>NUCLEOTIDE SEQUENCE [LARGE SCALE GENOMIC DNA]</scope>
    <source>
        <strain evidence="2">CBS 100304</strain>
        <tissue evidence="1">Vegetative mycelium</tissue>
    </source>
</reference>
<dbReference type="AlphaFoldDB" id="U4L0C4"/>